<keyword evidence="12" id="KW-0472">Membrane</keyword>
<dbReference type="Gene3D" id="1.20.5.1930">
    <property type="match status" value="1"/>
</dbReference>
<keyword evidence="4" id="KW-0597">Phosphoprotein</keyword>
<organism evidence="14 15">
    <name type="scientific">Conexibacter arvalis</name>
    <dbReference type="NCBI Taxonomy" id="912552"/>
    <lineage>
        <taxon>Bacteria</taxon>
        <taxon>Bacillati</taxon>
        <taxon>Actinomycetota</taxon>
        <taxon>Thermoleophilia</taxon>
        <taxon>Solirubrobacterales</taxon>
        <taxon>Conexibacteraceae</taxon>
        <taxon>Conexibacter</taxon>
    </lineage>
</organism>
<dbReference type="SMART" id="SM00304">
    <property type="entry name" value="HAMP"/>
    <property type="match status" value="1"/>
</dbReference>
<dbReference type="Gene3D" id="6.10.340.10">
    <property type="match status" value="1"/>
</dbReference>
<sequence length="321" mass="35148">MRKLLGTLPLYWRIFATQFVVLTVAFLLLVFAPVTVSIPVAATELVVLICGLAALVALSLLLLRPALRPLETVTTTMRSIDPLRPGQRVPVVGEPDFAALAQAFNDMLERLERERRDSARRALAVQEGERRRVARELHDEVGQVFTAIMLQIEHLTAAVPPELREELEELRETARVGAYDVRRIAARLRPQVLDDLGLHSALKALATAHADQAGVHVERALEPISLDEERELVAYRVAQEALTNVARHAGARRVSLSLRREDGSAVLRVRDDGRGMPPGAASSSNGIRGMRERALLIGATLIVRNAEGGGTEVVLRIPGVP</sequence>
<evidence type="ECO:0000256" key="4">
    <source>
        <dbReference type="ARBA" id="ARBA00022553"/>
    </source>
</evidence>
<dbReference type="Pfam" id="PF02518">
    <property type="entry name" value="HATPase_c"/>
    <property type="match status" value="1"/>
</dbReference>
<dbReference type="InterPro" id="IPR003660">
    <property type="entry name" value="HAMP_dom"/>
</dbReference>
<evidence type="ECO:0000259" key="13">
    <source>
        <dbReference type="PROSITE" id="PS50885"/>
    </source>
</evidence>
<evidence type="ECO:0000256" key="6">
    <source>
        <dbReference type="ARBA" id="ARBA00022692"/>
    </source>
</evidence>
<dbReference type="CDD" id="cd06225">
    <property type="entry name" value="HAMP"/>
    <property type="match status" value="1"/>
</dbReference>
<dbReference type="SUPFAM" id="SSF55874">
    <property type="entry name" value="ATPase domain of HSP90 chaperone/DNA topoisomerase II/histidine kinase"/>
    <property type="match status" value="1"/>
</dbReference>
<name>A0A840IBN9_9ACTN</name>
<dbReference type="Gene3D" id="3.30.565.10">
    <property type="entry name" value="Histidine kinase-like ATPase, C-terminal domain"/>
    <property type="match status" value="1"/>
</dbReference>
<gene>
    <name evidence="14" type="ORF">BDZ31_001895</name>
</gene>
<dbReference type="SMART" id="SM00387">
    <property type="entry name" value="HATPase_c"/>
    <property type="match status" value="1"/>
</dbReference>
<evidence type="ECO:0000256" key="11">
    <source>
        <dbReference type="ARBA" id="ARBA00023012"/>
    </source>
</evidence>
<evidence type="ECO:0000256" key="2">
    <source>
        <dbReference type="ARBA" id="ARBA00004370"/>
    </source>
</evidence>
<dbReference type="InterPro" id="IPR036890">
    <property type="entry name" value="HATPase_C_sf"/>
</dbReference>
<dbReference type="RefSeq" id="WP_183341405.1">
    <property type="nucleotide sequence ID" value="NZ_JACHNU010000002.1"/>
</dbReference>
<dbReference type="Pfam" id="PF07730">
    <property type="entry name" value="HisKA_3"/>
    <property type="match status" value="1"/>
</dbReference>
<evidence type="ECO:0000256" key="1">
    <source>
        <dbReference type="ARBA" id="ARBA00000085"/>
    </source>
</evidence>
<evidence type="ECO:0000256" key="10">
    <source>
        <dbReference type="ARBA" id="ARBA00022989"/>
    </source>
</evidence>
<feature type="transmembrane region" description="Helical" evidence="12">
    <location>
        <begin position="38"/>
        <end position="63"/>
    </location>
</feature>
<dbReference type="EC" id="2.7.13.3" evidence="3"/>
<evidence type="ECO:0000256" key="12">
    <source>
        <dbReference type="SAM" id="Phobius"/>
    </source>
</evidence>
<dbReference type="GO" id="GO:0000155">
    <property type="term" value="F:phosphorelay sensor kinase activity"/>
    <property type="evidence" value="ECO:0007669"/>
    <property type="project" value="InterPro"/>
</dbReference>
<comment type="catalytic activity">
    <reaction evidence="1">
        <text>ATP + protein L-histidine = ADP + protein N-phospho-L-histidine.</text>
        <dbReference type="EC" id="2.7.13.3"/>
    </reaction>
</comment>
<dbReference type="GO" id="GO:0016020">
    <property type="term" value="C:membrane"/>
    <property type="evidence" value="ECO:0007669"/>
    <property type="project" value="UniProtKB-SubCell"/>
</dbReference>
<evidence type="ECO:0000256" key="9">
    <source>
        <dbReference type="ARBA" id="ARBA00022840"/>
    </source>
</evidence>
<evidence type="ECO:0000313" key="15">
    <source>
        <dbReference type="Proteomes" id="UP000585272"/>
    </source>
</evidence>
<keyword evidence="7" id="KW-0547">Nucleotide-binding</keyword>
<comment type="caution">
    <text evidence="14">The sequence shown here is derived from an EMBL/GenBank/DDBJ whole genome shotgun (WGS) entry which is preliminary data.</text>
</comment>
<comment type="subcellular location">
    <subcellularLocation>
        <location evidence="2">Membrane</location>
    </subcellularLocation>
</comment>
<keyword evidence="6 12" id="KW-0812">Transmembrane</keyword>
<keyword evidence="11" id="KW-0902">Two-component regulatory system</keyword>
<dbReference type="Proteomes" id="UP000585272">
    <property type="component" value="Unassembled WGS sequence"/>
</dbReference>
<accession>A0A840IBN9</accession>
<dbReference type="PANTHER" id="PTHR24421">
    <property type="entry name" value="NITRATE/NITRITE SENSOR PROTEIN NARX-RELATED"/>
    <property type="match status" value="1"/>
</dbReference>
<keyword evidence="8 14" id="KW-0418">Kinase</keyword>
<evidence type="ECO:0000256" key="8">
    <source>
        <dbReference type="ARBA" id="ARBA00022777"/>
    </source>
</evidence>
<dbReference type="CDD" id="cd16917">
    <property type="entry name" value="HATPase_UhpB-NarQ-NarX-like"/>
    <property type="match status" value="1"/>
</dbReference>
<dbReference type="PROSITE" id="PS50885">
    <property type="entry name" value="HAMP"/>
    <property type="match status" value="1"/>
</dbReference>
<reference evidence="14 15" key="1">
    <citation type="submission" date="2020-08" db="EMBL/GenBank/DDBJ databases">
        <title>Genomic Encyclopedia of Archaeal and Bacterial Type Strains, Phase II (KMG-II): from individual species to whole genera.</title>
        <authorList>
            <person name="Goeker M."/>
        </authorList>
    </citation>
    <scope>NUCLEOTIDE SEQUENCE [LARGE SCALE GENOMIC DNA]</scope>
    <source>
        <strain evidence="14 15">DSM 23288</strain>
    </source>
</reference>
<evidence type="ECO:0000256" key="5">
    <source>
        <dbReference type="ARBA" id="ARBA00022679"/>
    </source>
</evidence>
<dbReference type="PANTHER" id="PTHR24421:SF10">
    <property type="entry name" value="NITRATE_NITRITE SENSOR PROTEIN NARQ"/>
    <property type="match status" value="1"/>
</dbReference>
<feature type="domain" description="HAMP" evidence="13">
    <location>
        <begin position="64"/>
        <end position="116"/>
    </location>
</feature>
<protein>
    <recommendedName>
        <fullName evidence="3">histidine kinase</fullName>
        <ecNumber evidence="3">2.7.13.3</ecNumber>
    </recommendedName>
</protein>
<keyword evidence="9" id="KW-0067">ATP-binding</keyword>
<dbReference type="InterPro" id="IPR003594">
    <property type="entry name" value="HATPase_dom"/>
</dbReference>
<evidence type="ECO:0000256" key="3">
    <source>
        <dbReference type="ARBA" id="ARBA00012438"/>
    </source>
</evidence>
<dbReference type="InterPro" id="IPR011712">
    <property type="entry name" value="Sig_transdc_His_kin_sub3_dim/P"/>
</dbReference>
<keyword evidence="5 14" id="KW-0808">Transferase</keyword>
<keyword evidence="15" id="KW-1185">Reference proteome</keyword>
<dbReference type="EMBL" id="JACHNU010000002">
    <property type="protein sequence ID" value="MBB4662309.1"/>
    <property type="molecule type" value="Genomic_DNA"/>
</dbReference>
<proteinExistence type="predicted"/>
<dbReference type="AlphaFoldDB" id="A0A840IBN9"/>
<dbReference type="InterPro" id="IPR050482">
    <property type="entry name" value="Sensor_HK_TwoCompSys"/>
</dbReference>
<evidence type="ECO:0000256" key="7">
    <source>
        <dbReference type="ARBA" id="ARBA00022741"/>
    </source>
</evidence>
<dbReference type="Pfam" id="PF00672">
    <property type="entry name" value="HAMP"/>
    <property type="match status" value="1"/>
</dbReference>
<evidence type="ECO:0000313" key="14">
    <source>
        <dbReference type="EMBL" id="MBB4662309.1"/>
    </source>
</evidence>
<dbReference type="GO" id="GO:0005524">
    <property type="term" value="F:ATP binding"/>
    <property type="evidence" value="ECO:0007669"/>
    <property type="project" value="UniProtKB-KW"/>
</dbReference>
<dbReference type="GO" id="GO:0046983">
    <property type="term" value="F:protein dimerization activity"/>
    <property type="evidence" value="ECO:0007669"/>
    <property type="project" value="InterPro"/>
</dbReference>
<keyword evidence="10 12" id="KW-1133">Transmembrane helix</keyword>
<feature type="transmembrane region" description="Helical" evidence="12">
    <location>
        <begin position="12"/>
        <end position="32"/>
    </location>
</feature>